<accession>A0A7C9JW27</accession>
<reference evidence="1 2" key="1">
    <citation type="submission" date="2019-09" db="EMBL/GenBank/DDBJ databases">
        <title>H2 Metabolism Revealed by Metagenomic Analysis in Subglacial Sediment of East Antarctica.</title>
        <authorList>
            <person name="Yang Z."/>
            <person name="Zhang Y."/>
            <person name="Lv Y."/>
            <person name="Yan W."/>
            <person name="Xiao X."/>
            <person name="Sun B."/>
            <person name="Ma H."/>
        </authorList>
    </citation>
    <scope>NUCLEOTIDE SEQUENCE [LARGE SCALE GENOMIC DNA]</scope>
    <source>
        <strain evidence="1">Bin2_2</strain>
    </source>
</reference>
<proteinExistence type="predicted"/>
<dbReference type="Proteomes" id="UP000483432">
    <property type="component" value="Unassembled WGS sequence"/>
</dbReference>
<sequence>MSKTPYERLGGAEGIARLVDDGVVVRVFWRWSGRPETDTGRAILYSIKSAIIHV</sequence>
<organism evidence="1 2">
    <name type="scientific">Sulfuriferula multivorans</name>
    <dbReference type="NCBI Taxonomy" id="1559896"/>
    <lineage>
        <taxon>Bacteria</taxon>
        <taxon>Pseudomonadati</taxon>
        <taxon>Pseudomonadota</taxon>
        <taxon>Betaproteobacteria</taxon>
        <taxon>Nitrosomonadales</taxon>
        <taxon>Sulfuricellaceae</taxon>
        <taxon>Sulfuriferula</taxon>
    </lineage>
</organism>
<dbReference type="EMBL" id="JAAFGW010000040">
    <property type="protein sequence ID" value="NDP47578.1"/>
    <property type="molecule type" value="Genomic_DNA"/>
</dbReference>
<dbReference type="AlphaFoldDB" id="A0A7C9JW27"/>
<comment type="caution">
    <text evidence="1">The sequence shown here is derived from an EMBL/GenBank/DDBJ whole genome shotgun (WGS) entry which is preliminary data.</text>
</comment>
<gene>
    <name evidence="1" type="ORF">GZ085_04145</name>
</gene>
<name>A0A7C9JW27_9PROT</name>
<protein>
    <submittedName>
        <fullName evidence="1">Uncharacterized protein</fullName>
    </submittedName>
</protein>
<evidence type="ECO:0000313" key="1">
    <source>
        <dbReference type="EMBL" id="NDP47578.1"/>
    </source>
</evidence>
<evidence type="ECO:0000313" key="2">
    <source>
        <dbReference type="Proteomes" id="UP000483432"/>
    </source>
</evidence>